<evidence type="ECO:0000256" key="1">
    <source>
        <dbReference type="SAM" id="SignalP"/>
    </source>
</evidence>
<dbReference type="EMBL" id="JACIET010000002">
    <property type="protein sequence ID" value="MBB4014558.1"/>
    <property type="molecule type" value="Genomic_DNA"/>
</dbReference>
<dbReference type="Proteomes" id="UP000561045">
    <property type="component" value="Unassembled WGS sequence"/>
</dbReference>
<dbReference type="SUPFAM" id="SSF49785">
    <property type="entry name" value="Galactose-binding domain-like"/>
    <property type="match status" value="1"/>
</dbReference>
<reference evidence="3 4" key="1">
    <citation type="submission" date="2020-08" db="EMBL/GenBank/DDBJ databases">
        <title>Genomic Encyclopedia of Type Strains, Phase IV (KMG-IV): sequencing the most valuable type-strain genomes for metagenomic binning, comparative biology and taxonomic classification.</title>
        <authorList>
            <person name="Goeker M."/>
        </authorList>
    </citation>
    <scope>NUCLEOTIDE SEQUENCE [LARGE SCALE GENOMIC DNA]</scope>
    <source>
        <strain evidence="3 4">DSM 106739</strain>
    </source>
</reference>
<sequence>MTPVSSRFFRAALVSAAGFALIGAASAAPINLIENGSFESVSQKAGTWNIYSSLAGWQVGGKGVEIRDNVAGTAYDGKNFVELDTTKNSWISQAFETTIGQSYKVSFFYSPRQGVASNSNDILALLNGTVAKTASGSGIGKSGNVWQEIDFNFVATGPMSTLGFMAAGVSDSYGGSLDKVSVSAVPEPSSWATLLAGLLGLGVITRRRTR</sequence>
<evidence type="ECO:0000313" key="4">
    <source>
        <dbReference type="Proteomes" id="UP000561045"/>
    </source>
</evidence>
<dbReference type="InterPro" id="IPR006946">
    <property type="entry name" value="DGR2-like_dom"/>
</dbReference>
<name>A0A840BSQ7_9RHOO</name>
<dbReference type="InterPro" id="IPR008979">
    <property type="entry name" value="Galactose-bd-like_sf"/>
</dbReference>
<proteinExistence type="predicted"/>
<evidence type="ECO:0000259" key="2">
    <source>
        <dbReference type="Pfam" id="PF04862"/>
    </source>
</evidence>
<keyword evidence="4" id="KW-1185">Reference proteome</keyword>
<gene>
    <name evidence="3" type="ORF">GGR36_003904</name>
</gene>
<feature type="domain" description="DUF642" evidence="2">
    <location>
        <begin position="31"/>
        <end position="182"/>
    </location>
</feature>
<comment type="caution">
    <text evidence="3">The sequence shown here is derived from an EMBL/GenBank/DDBJ whole genome shotgun (WGS) entry which is preliminary data.</text>
</comment>
<dbReference type="InterPro" id="IPR013424">
    <property type="entry name" value="Ice-binding_C"/>
</dbReference>
<dbReference type="NCBIfam" id="TIGR02595">
    <property type="entry name" value="PEP_CTERM"/>
    <property type="match status" value="1"/>
</dbReference>
<dbReference type="AlphaFoldDB" id="A0A840BSQ7"/>
<accession>A0A840BSQ7</accession>
<dbReference type="Pfam" id="PF04862">
    <property type="entry name" value="DUF642"/>
    <property type="match status" value="1"/>
</dbReference>
<organism evidence="3 4">
    <name type="scientific">Niveibacterium umoris</name>
    <dbReference type="NCBI Taxonomy" id="1193620"/>
    <lineage>
        <taxon>Bacteria</taxon>
        <taxon>Pseudomonadati</taxon>
        <taxon>Pseudomonadota</taxon>
        <taxon>Betaproteobacteria</taxon>
        <taxon>Rhodocyclales</taxon>
        <taxon>Rhodocyclaceae</taxon>
        <taxon>Niveibacterium</taxon>
    </lineage>
</organism>
<protein>
    <recommendedName>
        <fullName evidence="2">DUF642 domain-containing protein</fullName>
    </recommendedName>
</protein>
<dbReference type="Gene3D" id="2.60.120.260">
    <property type="entry name" value="Galactose-binding domain-like"/>
    <property type="match status" value="1"/>
</dbReference>
<feature type="signal peptide" evidence="1">
    <location>
        <begin position="1"/>
        <end position="27"/>
    </location>
</feature>
<keyword evidence="1" id="KW-0732">Signal</keyword>
<evidence type="ECO:0000313" key="3">
    <source>
        <dbReference type="EMBL" id="MBB4014558.1"/>
    </source>
</evidence>
<dbReference type="RefSeq" id="WP_183636925.1">
    <property type="nucleotide sequence ID" value="NZ_BAABLE010000009.1"/>
</dbReference>
<feature type="chain" id="PRO_5032740538" description="DUF642 domain-containing protein" evidence="1">
    <location>
        <begin position="28"/>
        <end position="210"/>
    </location>
</feature>